<dbReference type="InterPro" id="IPR016181">
    <property type="entry name" value="Acyl_CoA_acyltransferase"/>
</dbReference>
<dbReference type="EMBL" id="RJKL01000001">
    <property type="protein sequence ID" value="ROP27595.1"/>
    <property type="molecule type" value="Genomic_DNA"/>
</dbReference>
<dbReference type="PANTHER" id="PTHR43328:SF1">
    <property type="entry name" value="N-ACETYLTRANSFERASE DOMAIN-CONTAINING PROTEIN"/>
    <property type="match status" value="1"/>
</dbReference>
<evidence type="ECO:0000313" key="2">
    <source>
        <dbReference type="EMBL" id="ROP27595.1"/>
    </source>
</evidence>
<dbReference type="Pfam" id="PF13302">
    <property type="entry name" value="Acetyltransf_3"/>
    <property type="match status" value="1"/>
</dbReference>
<protein>
    <submittedName>
        <fullName evidence="2">RimJ/RimL family protein N-acetyltransferase</fullName>
    </submittedName>
</protein>
<sequence>MTVDPGESHRVRLRAVEDSDLDVLFGHQADPEAAEMAAFVSRDREQFDAHWAKIRLDDAVVLRTIVANGVVAGGISSWQDDDGRRLVGYWIGREHWGQAVATRALKQFVNEVPDRPLYAYVAAHNAGSIRVLQKCGFQRDRAREAKTPDPEDGIEDLIFVLAE</sequence>
<comment type="caution">
    <text evidence="2">The sequence shown here is derived from an EMBL/GenBank/DDBJ whole genome shotgun (WGS) entry which is preliminary data.</text>
</comment>
<organism evidence="2 3">
    <name type="scientific">Couchioplanes caeruleus</name>
    <dbReference type="NCBI Taxonomy" id="56438"/>
    <lineage>
        <taxon>Bacteria</taxon>
        <taxon>Bacillati</taxon>
        <taxon>Actinomycetota</taxon>
        <taxon>Actinomycetes</taxon>
        <taxon>Micromonosporales</taxon>
        <taxon>Micromonosporaceae</taxon>
        <taxon>Couchioplanes</taxon>
    </lineage>
</organism>
<evidence type="ECO:0000259" key="1">
    <source>
        <dbReference type="PROSITE" id="PS51186"/>
    </source>
</evidence>
<dbReference type="PROSITE" id="PS51186">
    <property type="entry name" value="GNAT"/>
    <property type="match status" value="1"/>
</dbReference>
<proteinExistence type="predicted"/>
<name>A0A3N1GBJ4_9ACTN</name>
<dbReference type="AlphaFoldDB" id="A0A3N1GBJ4"/>
<dbReference type="Proteomes" id="UP000271683">
    <property type="component" value="Unassembled WGS sequence"/>
</dbReference>
<feature type="domain" description="N-acetyltransferase" evidence="1">
    <location>
        <begin position="11"/>
        <end position="161"/>
    </location>
</feature>
<reference evidence="2 3" key="1">
    <citation type="submission" date="2018-11" db="EMBL/GenBank/DDBJ databases">
        <title>Sequencing the genomes of 1000 actinobacteria strains.</title>
        <authorList>
            <person name="Klenk H.-P."/>
        </authorList>
    </citation>
    <scope>NUCLEOTIDE SEQUENCE [LARGE SCALE GENOMIC DNA]</scope>
    <source>
        <strain evidence="2 3">DSM 43634</strain>
    </source>
</reference>
<keyword evidence="2" id="KW-0808">Transferase</keyword>
<evidence type="ECO:0000313" key="3">
    <source>
        <dbReference type="Proteomes" id="UP000271683"/>
    </source>
</evidence>
<dbReference type="PANTHER" id="PTHR43328">
    <property type="entry name" value="ACETYLTRANSFERASE-RELATED"/>
    <property type="match status" value="1"/>
</dbReference>
<dbReference type="InterPro" id="IPR000182">
    <property type="entry name" value="GNAT_dom"/>
</dbReference>
<gene>
    <name evidence="2" type="ORF">EDD30_0281</name>
</gene>
<dbReference type="SUPFAM" id="SSF55729">
    <property type="entry name" value="Acyl-CoA N-acyltransferases (Nat)"/>
    <property type="match status" value="1"/>
</dbReference>
<accession>A0A3N1GBJ4</accession>
<dbReference type="GO" id="GO:0016747">
    <property type="term" value="F:acyltransferase activity, transferring groups other than amino-acyl groups"/>
    <property type="evidence" value="ECO:0007669"/>
    <property type="project" value="InterPro"/>
</dbReference>
<dbReference type="Gene3D" id="3.40.630.30">
    <property type="match status" value="1"/>
</dbReference>
<dbReference type="RefSeq" id="WP_244945062.1">
    <property type="nucleotide sequence ID" value="NZ_RJKL01000001.1"/>
</dbReference>